<feature type="transmembrane region" description="Helical" evidence="2">
    <location>
        <begin position="67"/>
        <end position="88"/>
    </location>
</feature>
<keyword evidence="2" id="KW-0472">Membrane</keyword>
<sequence length="92" mass="9723">MPDTSRPAGPFRAAADHGVSHGDFSQIAGRPWWVRLATLVVLGAAAAVDVVTFHQVLLLALDESEEMIWAAVAGFVVVAIALSHHAGLQARQ</sequence>
<feature type="transmembrane region" description="Helical" evidence="2">
    <location>
        <begin position="36"/>
        <end position="61"/>
    </location>
</feature>
<dbReference type="Proteomes" id="UP000295626">
    <property type="component" value="Unassembled WGS sequence"/>
</dbReference>
<protein>
    <submittedName>
        <fullName evidence="3">Uncharacterized protein</fullName>
    </submittedName>
</protein>
<reference evidence="3 4" key="1">
    <citation type="submission" date="2019-02" db="EMBL/GenBank/DDBJ databases">
        <title>Draft genome sequences of novel Actinobacteria.</title>
        <authorList>
            <person name="Sahin N."/>
            <person name="Ay H."/>
            <person name="Saygin H."/>
        </authorList>
    </citation>
    <scope>NUCLEOTIDE SEQUENCE [LARGE SCALE GENOMIC DNA]</scope>
    <source>
        <strain evidence="3 4">JCM 30529</strain>
    </source>
</reference>
<evidence type="ECO:0000313" key="4">
    <source>
        <dbReference type="Proteomes" id="UP000295626"/>
    </source>
</evidence>
<feature type="region of interest" description="Disordered" evidence="1">
    <location>
        <begin position="1"/>
        <end position="22"/>
    </location>
</feature>
<feature type="non-terminal residue" evidence="3">
    <location>
        <position position="92"/>
    </location>
</feature>
<proteinExistence type="predicted"/>
<accession>A0ABY2DBP8</accession>
<gene>
    <name evidence="3" type="ORF">E1091_19580</name>
</gene>
<name>A0ABY2DBP8_9ACTN</name>
<evidence type="ECO:0000256" key="1">
    <source>
        <dbReference type="SAM" id="MobiDB-lite"/>
    </source>
</evidence>
<organism evidence="3 4">
    <name type="scientific">Micromonospora fluostatini</name>
    <dbReference type="NCBI Taxonomy" id="1629071"/>
    <lineage>
        <taxon>Bacteria</taxon>
        <taxon>Bacillati</taxon>
        <taxon>Actinomycetota</taxon>
        <taxon>Actinomycetes</taxon>
        <taxon>Micromonosporales</taxon>
        <taxon>Micromonosporaceae</taxon>
        <taxon>Micromonospora</taxon>
    </lineage>
</organism>
<evidence type="ECO:0000313" key="3">
    <source>
        <dbReference type="EMBL" id="TDB79025.1"/>
    </source>
</evidence>
<comment type="caution">
    <text evidence="3">The sequence shown here is derived from an EMBL/GenBank/DDBJ whole genome shotgun (WGS) entry which is preliminary data.</text>
</comment>
<evidence type="ECO:0000256" key="2">
    <source>
        <dbReference type="SAM" id="Phobius"/>
    </source>
</evidence>
<keyword evidence="4" id="KW-1185">Reference proteome</keyword>
<keyword evidence="2" id="KW-0812">Transmembrane</keyword>
<keyword evidence="2" id="KW-1133">Transmembrane helix</keyword>
<dbReference type="EMBL" id="SMKE01001175">
    <property type="protein sequence ID" value="TDB79025.1"/>
    <property type="molecule type" value="Genomic_DNA"/>
</dbReference>